<organism evidence="1 2">
    <name type="scientific">Cytobacillus eiseniae</name>
    <dbReference type="NCBI Taxonomy" id="762947"/>
    <lineage>
        <taxon>Bacteria</taxon>
        <taxon>Bacillati</taxon>
        <taxon>Bacillota</taxon>
        <taxon>Bacilli</taxon>
        <taxon>Bacillales</taxon>
        <taxon>Bacillaceae</taxon>
        <taxon>Cytobacillus</taxon>
    </lineage>
</organism>
<dbReference type="RefSeq" id="WP_066398766.1">
    <property type="nucleotide sequence ID" value="NZ_JAGIKZ010000024.1"/>
</dbReference>
<dbReference type="EMBL" id="JAGIKZ010000024">
    <property type="protein sequence ID" value="MBP2242637.1"/>
    <property type="molecule type" value="Genomic_DNA"/>
</dbReference>
<dbReference type="Proteomes" id="UP001519293">
    <property type="component" value="Unassembled WGS sequence"/>
</dbReference>
<evidence type="ECO:0008006" key="3">
    <source>
        <dbReference type="Google" id="ProtNLM"/>
    </source>
</evidence>
<gene>
    <name evidence="1" type="ORF">J2Z40_003214</name>
</gene>
<protein>
    <recommendedName>
        <fullName evidence="3">PglZ domain-containing protein</fullName>
    </recommendedName>
</protein>
<sequence length="634" mass="74491">MNGWRQKLISQIPFQQHKLLFVYDRDDILSDEELLSYLQQNEVNIFTFKDRAELRIHYEEQLEYSSGKWIYKYVGEGSFTFPFDMLKNQEPVELTLHIAFPNLSLPILHQLDHDALDGVYKVSDSLQSPLTDSETMEFLLRRVYKLSFDTIENEVEWLSFLIQLHDHRLSVPNVLIDFIIEHISSKSVQFQDLFPLAYFKNKFMEFLQNHWDEYVKKNINQDISIQEGTTSTYHKDHLFSYESMRRMIQHYFIEGKLLPKEVDKERNIPVWAEHGVKQKSYQPLKDIHHLGEKIDLFLDEGKIQHKDWIEVAVLYGQMKMLQIQYGVGEQIVNELDKKINQLFQDWMLLNYQTLASFSPYIRPAMVHHVLPYMQFQEERKQVLIVLDGMSFVQWKQIKQALDVSFVSEENGVFAWVPTITEISRRSIFHANIPRLQSSISEEKAWRQFWKRESIADMHITFENHLAQGEFDVSQIAALQKTNTKKASIILRNIDALTHGAIQGLEGMYAEIDVWLKSGYLQQLILKLLEEGYAVYITSDHGNTESIGIGRPRQGTLVETKGERVRIYKDQMFRDEAASLYTSIKWPNDALSKEHYYLLAEAREAFVTKNEHIVSHGGITLEEVIVPFIKIDKRK</sequence>
<dbReference type="NCBIfam" id="NF033449">
    <property type="entry name" value="BREX_PglZ_3"/>
    <property type="match status" value="1"/>
</dbReference>
<proteinExistence type="predicted"/>
<comment type="caution">
    <text evidence="1">The sequence shown here is derived from an EMBL/GenBank/DDBJ whole genome shotgun (WGS) entry which is preliminary data.</text>
</comment>
<name>A0ABS4RI93_9BACI</name>
<accession>A0ABS4RI93</accession>
<evidence type="ECO:0000313" key="1">
    <source>
        <dbReference type="EMBL" id="MBP2242637.1"/>
    </source>
</evidence>
<evidence type="ECO:0000313" key="2">
    <source>
        <dbReference type="Proteomes" id="UP001519293"/>
    </source>
</evidence>
<keyword evidence="2" id="KW-1185">Reference proteome</keyword>
<reference evidence="1 2" key="1">
    <citation type="submission" date="2021-03" db="EMBL/GenBank/DDBJ databases">
        <title>Genomic Encyclopedia of Type Strains, Phase IV (KMG-IV): sequencing the most valuable type-strain genomes for metagenomic binning, comparative biology and taxonomic classification.</title>
        <authorList>
            <person name="Goeker M."/>
        </authorList>
    </citation>
    <scope>NUCLEOTIDE SEQUENCE [LARGE SCALE GENOMIC DNA]</scope>
    <source>
        <strain evidence="1 2">DSM 26675</strain>
    </source>
</reference>
<dbReference type="Pfam" id="PF08665">
    <property type="entry name" value="PglZ"/>
    <property type="match status" value="1"/>
</dbReference>